<dbReference type="PANTHER" id="PTHR43425:SF2">
    <property type="entry name" value="OXYGEN-INSENSITIVE NADPH NITROREDUCTASE"/>
    <property type="match status" value="1"/>
</dbReference>
<accession>A0A0S7YHK7</accession>
<dbReference type="InterPro" id="IPR016446">
    <property type="entry name" value="Flavin_OxRdtase_Frp"/>
</dbReference>
<comment type="similarity">
    <text evidence="1">Belongs to the flavin oxidoreductase frp family.</text>
</comment>
<protein>
    <recommendedName>
        <fullName evidence="5">Nitroreductase domain-containing protein</fullName>
    </recommendedName>
</protein>
<dbReference type="InterPro" id="IPR029479">
    <property type="entry name" value="Nitroreductase"/>
</dbReference>
<evidence type="ECO:0000256" key="1">
    <source>
        <dbReference type="ARBA" id="ARBA00008366"/>
    </source>
</evidence>
<dbReference type="InterPro" id="IPR000415">
    <property type="entry name" value="Nitroreductase-like"/>
</dbReference>
<dbReference type="GO" id="GO:0016491">
    <property type="term" value="F:oxidoreductase activity"/>
    <property type="evidence" value="ECO:0007669"/>
    <property type="project" value="UniProtKB-KW"/>
</dbReference>
<comment type="caution">
    <text evidence="6">The sequence shown here is derived from an EMBL/GenBank/DDBJ whole genome shotgun (WGS) entry which is preliminary data.</text>
</comment>
<dbReference type="EMBL" id="LJNI01000031">
    <property type="protein sequence ID" value="KPJ73596.1"/>
    <property type="molecule type" value="Genomic_DNA"/>
</dbReference>
<evidence type="ECO:0000256" key="3">
    <source>
        <dbReference type="ARBA" id="ARBA00022643"/>
    </source>
</evidence>
<proteinExistence type="inferred from homology"/>
<gene>
    <name evidence="6" type="ORF">AMJ52_03515</name>
</gene>
<dbReference type="SUPFAM" id="SSF55469">
    <property type="entry name" value="FMN-dependent nitroreductase-like"/>
    <property type="match status" value="1"/>
</dbReference>
<keyword evidence="4" id="KW-0560">Oxidoreductase</keyword>
<dbReference type="Proteomes" id="UP000051012">
    <property type="component" value="Unassembled WGS sequence"/>
</dbReference>
<evidence type="ECO:0000313" key="6">
    <source>
        <dbReference type="EMBL" id="KPJ73596.1"/>
    </source>
</evidence>
<evidence type="ECO:0000313" key="7">
    <source>
        <dbReference type="Proteomes" id="UP000051012"/>
    </source>
</evidence>
<keyword evidence="3" id="KW-0288">FMN</keyword>
<reference evidence="6 7" key="1">
    <citation type="journal article" date="2015" name="Microbiome">
        <title>Genomic resolution of linkages in carbon, nitrogen, and sulfur cycling among widespread estuary sediment bacteria.</title>
        <authorList>
            <person name="Baker B.J."/>
            <person name="Lazar C.S."/>
            <person name="Teske A.P."/>
            <person name="Dick G.J."/>
        </authorList>
    </citation>
    <scope>NUCLEOTIDE SEQUENCE [LARGE SCALE GENOMIC DNA]</scope>
    <source>
        <strain evidence="6">DG_78</strain>
    </source>
</reference>
<dbReference type="AlphaFoldDB" id="A0A0S7YHK7"/>
<dbReference type="PANTHER" id="PTHR43425">
    <property type="entry name" value="OXYGEN-INSENSITIVE NADPH NITROREDUCTASE"/>
    <property type="match status" value="1"/>
</dbReference>
<feature type="domain" description="Nitroreductase" evidence="5">
    <location>
        <begin position="30"/>
        <end position="183"/>
    </location>
</feature>
<evidence type="ECO:0000256" key="2">
    <source>
        <dbReference type="ARBA" id="ARBA00022630"/>
    </source>
</evidence>
<dbReference type="Gene3D" id="3.40.109.10">
    <property type="entry name" value="NADH Oxidase"/>
    <property type="match status" value="1"/>
</dbReference>
<dbReference type="Pfam" id="PF00881">
    <property type="entry name" value="Nitroreductase"/>
    <property type="match status" value="1"/>
</dbReference>
<organism evidence="6 7">
    <name type="scientific">candidate division TA06 bacterium DG_78</name>
    <dbReference type="NCBI Taxonomy" id="1703772"/>
    <lineage>
        <taxon>Bacteria</taxon>
        <taxon>Bacteria division TA06</taxon>
    </lineage>
</organism>
<name>A0A0S7YHK7_UNCT6</name>
<sequence length="309" mass="35936">MKNKKMPSHHGAKEKIRGTYPNETMKLLIERASCRNFLHKKIPEKILHFILKAGIHSPTGGNLQPYSIIKIENEEMKQKLAKMCYQEFIAKASVDLIFCIDWRRLERWAQLEIAPFTATSSFEHFWISFQDTIICAQNICTAADAMGLGSVYIGTVLGWFRELKKMFKLPHGVFPVVLLCIGYPKKRPTSRKKLGIDIVIHDETYHEIPDEELTEAFHDKYSHVKIEATDKRIREISKVCRKVHGEKFALRCVKKIKENGYINPAQRYFGLHYRADWMTAGNSEFLKIVEEFGFGWFKKFRPPVRKGGR</sequence>
<keyword evidence="2" id="KW-0285">Flavoprotein</keyword>
<evidence type="ECO:0000259" key="5">
    <source>
        <dbReference type="Pfam" id="PF00881"/>
    </source>
</evidence>
<evidence type="ECO:0000256" key="4">
    <source>
        <dbReference type="ARBA" id="ARBA00023002"/>
    </source>
</evidence>